<sequence>MQSEIDETNLLRSSIARFSAENDKIKAENNKIKAENDKIRAENTELKARIAKLEDKQTQNELIKNLLSAYERLLHHSKDPVPLESIFGKSERIESYLRHTLEVYENSLNRKKRKTMAQEKVLRPRSWPECNVSPALPTIHVVDSGVQTEEIAHDHEEENNRRVVNELKVLSHHLLDYNRRTFGKFMQDIEKDYREWVTANKKMRYEIKDLKMQLLEAEKELASMKSNSFH</sequence>
<organism evidence="2 3">
    <name type="scientific">Rhizophagus irregularis</name>
    <dbReference type="NCBI Taxonomy" id="588596"/>
    <lineage>
        <taxon>Eukaryota</taxon>
        <taxon>Fungi</taxon>
        <taxon>Fungi incertae sedis</taxon>
        <taxon>Mucoromycota</taxon>
        <taxon>Glomeromycotina</taxon>
        <taxon>Glomeromycetes</taxon>
        <taxon>Glomerales</taxon>
        <taxon>Glomeraceae</taxon>
        <taxon>Rhizophagus</taxon>
    </lineage>
</organism>
<accession>A0A2I1HEC1</accession>
<gene>
    <name evidence="2" type="ORF">RhiirA4_478192</name>
</gene>
<reference evidence="2 3" key="1">
    <citation type="submission" date="2015-10" db="EMBL/GenBank/DDBJ databases">
        <title>Genome analyses suggest a sexual origin of heterokaryosis in a supposedly ancient asexual fungus.</title>
        <authorList>
            <person name="Ropars J."/>
            <person name="Sedzielewska K."/>
            <person name="Noel J."/>
            <person name="Charron P."/>
            <person name="Farinelli L."/>
            <person name="Marton T."/>
            <person name="Kruger M."/>
            <person name="Pelin A."/>
            <person name="Brachmann A."/>
            <person name="Corradi N."/>
        </authorList>
    </citation>
    <scope>NUCLEOTIDE SEQUENCE [LARGE SCALE GENOMIC DNA]</scope>
    <source>
        <strain evidence="2 3">A4</strain>
    </source>
</reference>
<dbReference type="AlphaFoldDB" id="A0A2I1HEC1"/>
<dbReference type="VEuPathDB" id="FungiDB:FUN_014687"/>
<dbReference type="VEuPathDB" id="FungiDB:RhiirA1_480938"/>
<comment type="caution">
    <text evidence="2">The sequence shown here is derived from an EMBL/GenBank/DDBJ whole genome shotgun (WGS) entry which is preliminary data.</text>
</comment>
<dbReference type="VEuPathDB" id="FungiDB:RhiirFUN_025135"/>
<keyword evidence="1" id="KW-0175">Coiled coil</keyword>
<feature type="coiled-coil region" evidence="1">
    <location>
        <begin position="200"/>
        <end position="227"/>
    </location>
</feature>
<proteinExistence type="predicted"/>
<evidence type="ECO:0000256" key="1">
    <source>
        <dbReference type="SAM" id="Coils"/>
    </source>
</evidence>
<feature type="coiled-coil region" evidence="1">
    <location>
        <begin position="15"/>
        <end position="73"/>
    </location>
</feature>
<evidence type="ECO:0000313" key="2">
    <source>
        <dbReference type="EMBL" id="PKY57251.1"/>
    </source>
</evidence>
<protein>
    <submittedName>
        <fullName evidence="2">Uncharacterized protein</fullName>
    </submittedName>
</protein>
<keyword evidence="3" id="KW-1185">Reference proteome</keyword>
<dbReference type="Proteomes" id="UP000234323">
    <property type="component" value="Unassembled WGS sequence"/>
</dbReference>
<name>A0A2I1HEC1_9GLOM</name>
<evidence type="ECO:0000313" key="3">
    <source>
        <dbReference type="Proteomes" id="UP000234323"/>
    </source>
</evidence>
<dbReference type="EMBL" id="LLXI01002485">
    <property type="protein sequence ID" value="PKY57251.1"/>
    <property type="molecule type" value="Genomic_DNA"/>
</dbReference>